<feature type="region of interest" description="Disordered" evidence="1">
    <location>
        <begin position="1"/>
        <end position="27"/>
    </location>
</feature>
<evidence type="ECO:0000256" key="1">
    <source>
        <dbReference type="SAM" id="MobiDB-lite"/>
    </source>
</evidence>
<name>A0A6J4U3I4_9SPHN</name>
<keyword evidence="2" id="KW-0436">Ligase</keyword>
<sequence>DRQPCFDRHHRRHRHRHGRRQDCVRRR</sequence>
<reference evidence="2" key="1">
    <citation type="submission" date="2020-02" db="EMBL/GenBank/DDBJ databases">
        <authorList>
            <person name="Meier V. D."/>
        </authorList>
    </citation>
    <scope>NUCLEOTIDE SEQUENCE</scope>
    <source>
        <strain evidence="2">AVDCRST_MAG91</strain>
    </source>
</reference>
<accession>A0A6J4U3I4</accession>
<feature type="non-terminal residue" evidence="2">
    <location>
        <position position="1"/>
    </location>
</feature>
<dbReference type="EMBL" id="CADCVX010000649">
    <property type="protein sequence ID" value="CAA9539722.1"/>
    <property type="molecule type" value="Genomic_DNA"/>
</dbReference>
<protein>
    <submittedName>
        <fullName evidence="2">Dethiobiotin synthetase</fullName>
        <ecNumber evidence="2">6.3.3.3</ecNumber>
    </submittedName>
</protein>
<feature type="non-terminal residue" evidence="2">
    <location>
        <position position="27"/>
    </location>
</feature>
<dbReference type="EC" id="6.3.3.3" evidence="2"/>
<evidence type="ECO:0000313" key="2">
    <source>
        <dbReference type="EMBL" id="CAA9539722.1"/>
    </source>
</evidence>
<dbReference type="AlphaFoldDB" id="A0A6J4U3I4"/>
<feature type="compositionally biased region" description="Basic residues" evidence="1">
    <location>
        <begin position="8"/>
        <end position="19"/>
    </location>
</feature>
<gene>
    <name evidence="2" type="ORF">AVDCRST_MAG91-3737</name>
</gene>
<proteinExistence type="predicted"/>
<organism evidence="2">
    <name type="scientific">uncultured Sphingomonadaceae bacterium</name>
    <dbReference type="NCBI Taxonomy" id="169976"/>
    <lineage>
        <taxon>Bacteria</taxon>
        <taxon>Pseudomonadati</taxon>
        <taxon>Pseudomonadota</taxon>
        <taxon>Alphaproteobacteria</taxon>
        <taxon>Sphingomonadales</taxon>
        <taxon>Sphingomonadaceae</taxon>
        <taxon>environmental samples</taxon>
    </lineage>
</organism>
<dbReference type="GO" id="GO:0004141">
    <property type="term" value="F:dethiobiotin synthase activity"/>
    <property type="evidence" value="ECO:0007669"/>
    <property type="project" value="UniProtKB-EC"/>
</dbReference>